<keyword evidence="2" id="KW-0378">Hydrolase</keyword>
<keyword evidence="3" id="KW-0326">Glycosidase</keyword>
<comment type="caution">
    <text evidence="5">The sequence shown here is derived from an EMBL/GenBank/DDBJ whole genome shotgun (WGS) entry which is preliminary data.</text>
</comment>
<comment type="similarity">
    <text evidence="1">Belongs to the glycosyl hydrolase 43 family.</text>
</comment>
<dbReference type="Gene3D" id="2.115.10.20">
    <property type="entry name" value="Glycosyl hydrolase domain, family 43"/>
    <property type="match status" value="1"/>
</dbReference>
<gene>
    <name evidence="5" type="ORF">DET54_104399</name>
</gene>
<evidence type="ECO:0000259" key="4">
    <source>
        <dbReference type="Pfam" id="PF17851"/>
    </source>
</evidence>
<dbReference type="InterPro" id="IPR023296">
    <property type="entry name" value="Glyco_hydro_beta-prop_sf"/>
</dbReference>
<dbReference type="InterPro" id="IPR013320">
    <property type="entry name" value="ConA-like_dom_sf"/>
</dbReference>
<evidence type="ECO:0000313" key="6">
    <source>
        <dbReference type="Proteomes" id="UP000248827"/>
    </source>
</evidence>
<dbReference type="PANTHER" id="PTHR42812">
    <property type="entry name" value="BETA-XYLOSIDASE"/>
    <property type="match status" value="1"/>
</dbReference>
<dbReference type="InterPro" id="IPR006710">
    <property type="entry name" value="Glyco_hydro_43"/>
</dbReference>
<dbReference type="Pfam" id="PF04616">
    <property type="entry name" value="Glyco_hydro_43"/>
    <property type="match status" value="1"/>
</dbReference>
<dbReference type="SUPFAM" id="SSF75005">
    <property type="entry name" value="Arabinanase/levansucrase/invertase"/>
    <property type="match status" value="1"/>
</dbReference>
<evidence type="ECO:0000256" key="3">
    <source>
        <dbReference type="ARBA" id="ARBA00023295"/>
    </source>
</evidence>
<dbReference type="InterPro" id="IPR041542">
    <property type="entry name" value="GH43_C2"/>
</dbReference>
<feature type="domain" description="Beta-xylosidase C-terminal Concanavalin A-like" evidence="4">
    <location>
        <begin position="352"/>
        <end position="540"/>
    </location>
</feature>
<proteinExistence type="inferred from homology"/>
<accession>A0ABX9BMT9</accession>
<name>A0ABX9BMT9_9BACL</name>
<evidence type="ECO:0000256" key="2">
    <source>
        <dbReference type="ARBA" id="ARBA00022801"/>
    </source>
</evidence>
<dbReference type="Gene3D" id="2.60.120.200">
    <property type="match status" value="1"/>
</dbReference>
<dbReference type="Proteomes" id="UP000248827">
    <property type="component" value="Unassembled WGS sequence"/>
</dbReference>
<dbReference type="PANTHER" id="PTHR42812:SF12">
    <property type="entry name" value="BETA-XYLOSIDASE-RELATED"/>
    <property type="match status" value="1"/>
</dbReference>
<protein>
    <submittedName>
        <fullName evidence="5">Beta-xylosidase</fullName>
    </submittedName>
</protein>
<evidence type="ECO:0000313" key="5">
    <source>
        <dbReference type="EMBL" id="RAI98342.1"/>
    </source>
</evidence>
<sequence>MRNEQNKHHYINSGFPQPWGDQGNGRYCNPVLPGDYSDADVVRVGDDYYLASSTFQNSGGVVILHSKDLVNWKTISYAIEHVSELGPKFNWDQMDNYSHGIFAPSIHYHEGVFRVYVNCYRGEGFFVATAKQAEGPWQVNQLKDKNGKLLRVEPWTDPDAFWDDDGKAYLATAYLGTHSLYLFQMSPDGTYLLDADVDDLPGSGTVFYQVEGTEGNKIFKHHGYYYLFNVDFQGRSPAGRGGYIKRSRHLYGTKPDGTAGGPGDLGSYDIRFMGHQFPSQGAFMDTPDGQWYFMGQYDDGGVAGRKVHLIPVTWMDDWPYFGQIENGFPNGRMTWEAPKPVQGYSVEQPQGSDEFNELHLSPRWQWNHEPRADYWSLAERSGHLRLKGFRPIKEGGFFRAGNTLSQRYLMTTGLQVDTKLDLAGMSDGLRAGLVHFNGGVDYAMIGVVQQDEKRRIYTEVNDTSEYGPELDANQAEIWLATRVNAECVSVFYYSTNGTEWCRFGNQYPLRWGGYRGNNIGLYCYNQTENQGYVDIDYYHYSHTGPQVEGEVYVPYNDINLRQGEQIRLPLLKSDGLGRTIEINAEATFHSMNSEIVTVEPEGTITCFGTGITDIVIMLNQRPYIVGVRVF</sequence>
<evidence type="ECO:0000256" key="1">
    <source>
        <dbReference type="ARBA" id="ARBA00009865"/>
    </source>
</evidence>
<dbReference type="EMBL" id="QLLI01000004">
    <property type="protein sequence ID" value="RAI98342.1"/>
    <property type="molecule type" value="Genomic_DNA"/>
</dbReference>
<dbReference type="InterPro" id="IPR051795">
    <property type="entry name" value="Glycosyl_Hydrlase_43"/>
</dbReference>
<organism evidence="5 6">
    <name type="scientific">Paenibacillus pabuli</name>
    <dbReference type="NCBI Taxonomy" id="1472"/>
    <lineage>
        <taxon>Bacteria</taxon>
        <taxon>Bacillati</taxon>
        <taxon>Bacillota</taxon>
        <taxon>Bacilli</taxon>
        <taxon>Bacillales</taxon>
        <taxon>Paenibacillaceae</taxon>
        <taxon>Paenibacillus</taxon>
    </lineage>
</organism>
<dbReference type="RefSeq" id="WP_111619746.1">
    <property type="nucleotide sequence ID" value="NZ_QLLI01000004.1"/>
</dbReference>
<dbReference type="SUPFAM" id="SSF49899">
    <property type="entry name" value="Concanavalin A-like lectins/glucanases"/>
    <property type="match status" value="1"/>
</dbReference>
<reference evidence="5 6" key="1">
    <citation type="submission" date="2018-06" db="EMBL/GenBank/DDBJ databases">
        <title>Freshwater and sediment microbial communities from various areas in North America, analyzing microbe dynamics in response to fracking.</title>
        <authorList>
            <person name="Lamendella R."/>
        </authorList>
    </citation>
    <scope>NUCLEOTIDE SEQUENCE [LARGE SCALE GENOMIC DNA]</scope>
    <source>
        <strain evidence="5 6">NG-13</strain>
    </source>
</reference>
<dbReference type="CDD" id="cd09001">
    <property type="entry name" value="GH43_FsAxh1-like"/>
    <property type="match status" value="1"/>
</dbReference>
<dbReference type="Pfam" id="PF17851">
    <property type="entry name" value="GH43_C2"/>
    <property type="match status" value="1"/>
</dbReference>
<keyword evidence="6" id="KW-1185">Reference proteome</keyword>